<accession>A0AB37H9N2</accession>
<reference evidence="2 3" key="1">
    <citation type="submission" date="2020-12" db="EMBL/GenBank/DDBJ databases">
        <title>Taxonomic evaluation of the Bacillus sporothermodurans group of bacteria based on whole genome sequences.</title>
        <authorList>
            <person name="Fiedler G."/>
            <person name="Herbstmann A.-D."/>
            <person name="Doll E."/>
            <person name="Wenning M."/>
            <person name="Brinks E."/>
            <person name="Kabisch J."/>
            <person name="Breitenwieser F."/>
            <person name="Lappann M."/>
            <person name="Boehnlein C."/>
            <person name="Franz C."/>
        </authorList>
    </citation>
    <scope>NUCLEOTIDE SEQUENCE [LARGE SCALE GENOMIC DNA]</scope>
    <source>
        <strain evidence="2 3">DSM 10599</strain>
    </source>
</reference>
<evidence type="ECO:0000313" key="2">
    <source>
        <dbReference type="EMBL" id="QQX25445.1"/>
    </source>
</evidence>
<feature type="transmembrane region" description="Helical" evidence="1">
    <location>
        <begin position="46"/>
        <end position="67"/>
    </location>
</feature>
<dbReference type="KEGG" id="hspo:JGZ69_22695"/>
<dbReference type="AlphaFoldDB" id="A0AB37H9N2"/>
<sequence>MALKKIYLNRFLIYPFISCVIWTYAYSKYPDFLYMEVASDLMTKVFPFPIDVPIKIALFGIVFGYVYGTISTVAKARSFKGILFIPFLIFKLIVTMLLAATFGILAIGLEIIILPLIILFIKKQKREKQRKLELQRENEYTKLKNEIIEGIAEKQALYQILNKENGYEKN</sequence>
<feature type="transmembrane region" description="Helical" evidence="1">
    <location>
        <begin position="104"/>
        <end position="121"/>
    </location>
</feature>
<keyword evidence="1" id="KW-0472">Membrane</keyword>
<dbReference type="RefSeq" id="WP_202299769.1">
    <property type="nucleotide sequence ID" value="NZ_CP066701.1"/>
</dbReference>
<feature type="transmembrane region" description="Helical" evidence="1">
    <location>
        <begin position="79"/>
        <end position="98"/>
    </location>
</feature>
<name>A0AB37H9N2_9BACI</name>
<evidence type="ECO:0000256" key="1">
    <source>
        <dbReference type="SAM" id="Phobius"/>
    </source>
</evidence>
<dbReference type="Proteomes" id="UP000595512">
    <property type="component" value="Chromosome"/>
</dbReference>
<protein>
    <submittedName>
        <fullName evidence="2">Uncharacterized protein</fullName>
    </submittedName>
</protein>
<dbReference type="EMBL" id="CP066701">
    <property type="protein sequence ID" value="QQX25445.1"/>
    <property type="molecule type" value="Genomic_DNA"/>
</dbReference>
<evidence type="ECO:0000313" key="3">
    <source>
        <dbReference type="Proteomes" id="UP000595512"/>
    </source>
</evidence>
<feature type="transmembrane region" description="Helical" evidence="1">
    <location>
        <begin position="7"/>
        <end position="26"/>
    </location>
</feature>
<proteinExistence type="predicted"/>
<keyword evidence="1" id="KW-1133">Transmembrane helix</keyword>
<organism evidence="2 3">
    <name type="scientific">Heyndrickxia sporothermodurans</name>
    <dbReference type="NCBI Taxonomy" id="46224"/>
    <lineage>
        <taxon>Bacteria</taxon>
        <taxon>Bacillati</taxon>
        <taxon>Bacillota</taxon>
        <taxon>Bacilli</taxon>
        <taxon>Bacillales</taxon>
        <taxon>Bacillaceae</taxon>
        <taxon>Heyndrickxia</taxon>
    </lineage>
</organism>
<gene>
    <name evidence="2" type="ORF">JGZ69_22695</name>
</gene>
<keyword evidence="1" id="KW-0812">Transmembrane</keyword>